<protein>
    <recommendedName>
        <fullName evidence="3">F-box domain-containing protein</fullName>
    </recommendedName>
</protein>
<dbReference type="InParanoid" id="A0A0D2AMW3"/>
<dbReference type="VEuPathDB" id="FungiDB:PV09_07984"/>
<keyword evidence="2" id="KW-1185">Reference proteome</keyword>
<dbReference type="EMBL" id="KN847563">
    <property type="protein sequence ID" value="KIW00459.1"/>
    <property type="molecule type" value="Genomic_DNA"/>
</dbReference>
<dbReference type="Proteomes" id="UP000053259">
    <property type="component" value="Unassembled WGS sequence"/>
</dbReference>
<organism evidence="1 2">
    <name type="scientific">Verruconis gallopava</name>
    <dbReference type="NCBI Taxonomy" id="253628"/>
    <lineage>
        <taxon>Eukaryota</taxon>
        <taxon>Fungi</taxon>
        <taxon>Dikarya</taxon>
        <taxon>Ascomycota</taxon>
        <taxon>Pezizomycotina</taxon>
        <taxon>Dothideomycetes</taxon>
        <taxon>Pleosporomycetidae</taxon>
        <taxon>Venturiales</taxon>
        <taxon>Sympoventuriaceae</taxon>
        <taxon>Verruconis</taxon>
    </lineage>
</organism>
<sequence>MANVPKILQMPAELRLNVYKNLIASSSCKENIWLPLLFTCRTIRGEVEDMMSKMSLYVRIPVTSTAAAIEMMNHHFEDPSRLAEPNDYYWDGLKGPIAAQEFAAYCRRFRDVILDLGLGDPFVAVYLSGPPLGLEEGYDRSYDHYDTIKATATALERTFAQLVEAAGAGPNAGRGSLPKLRILWYWNCSYTAAQLKSSSYIDELGLRTYSASETWACALLEQVIRQEQMRRRVGRKVYGVDDCLCIDHTDVRELSDIGRWAVANA</sequence>
<gene>
    <name evidence="1" type="ORF">PV09_07984</name>
</gene>
<dbReference type="GeneID" id="27315957"/>
<name>A0A0D2AMW3_9PEZI</name>
<evidence type="ECO:0008006" key="3">
    <source>
        <dbReference type="Google" id="ProtNLM"/>
    </source>
</evidence>
<proteinExistence type="predicted"/>
<dbReference type="HOGENOM" id="CLU_1050541_0_0_1"/>
<reference evidence="1 2" key="1">
    <citation type="submission" date="2015-01" db="EMBL/GenBank/DDBJ databases">
        <title>The Genome Sequence of Ochroconis gallopava CBS43764.</title>
        <authorList>
            <consortium name="The Broad Institute Genomics Platform"/>
            <person name="Cuomo C."/>
            <person name="de Hoog S."/>
            <person name="Gorbushina A."/>
            <person name="Stielow B."/>
            <person name="Teixiera M."/>
            <person name="Abouelleil A."/>
            <person name="Chapman S.B."/>
            <person name="Priest M."/>
            <person name="Young S.K."/>
            <person name="Wortman J."/>
            <person name="Nusbaum C."/>
            <person name="Birren B."/>
        </authorList>
    </citation>
    <scope>NUCLEOTIDE SEQUENCE [LARGE SCALE GENOMIC DNA]</scope>
    <source>
        <strain evidence="1 2">CBS 43764</strain>
    </source>
</reference>
<evidence type="ECO:0000313" key="2">
    <source>
        <dbReference type="Proteomes" id="UP000053259"/>
    </source>
</evidence>
<evidence type="ECO:0000313" key="1">
    <source>
        <dbReference type="EMBL" id="KIW00459.1"/>
    </source>
</evidence>
<accession>A0A0D2AMW3</accession>
<dbReference type="RefSeq" id="XP_016210328.1">
    <property type="nucleotide sequence ID" value="XM_016361824.1"/>
</dbReference>
<dbReference type="AlphaFoldDB" id="A0A0D2AMW3"/>